<evidence type="ECO:0000256" key="1">
    <source>
        <dbReference type="SAM" id="Phobius"/>
    </source>
</evidence>
<feature type="transmembrane region" description="Helical" evidence="1">
    <location>
        <begin position="6"/>
        <end position="38"/>
    </location>
</feature>
<dbReference type="EMBL" id="JBHSDJ010000016">
    <property type="protein sequence ID" value="MFC4246832.1"/>
    <property type="molecule type" value="Genomic_DNA"/>
</dbReference>
<proteinExistence type="predicted"/>
<evidence type="ECO:0000313" key="3">
    <source>
        <dbReference type="Proteomes" id="UP001595821"/>
    </source>
</evidence>
<accession>A0ABD5NY16</accession>
<keyword evidence="1" id="KW-0472">Membrane</keyword>
<keyword evidence="1" id="KW-0812">Transmembrane</keyword>
<dbReference type="Proteomes" id="UP001595821">
    <property type="component" value="Unassembled WGS sequence"/>
</dbReference>
<feature type="transmembrane region" description="Helical" evidence="1">
    <location>
        <begin position="74"/>
        <end position="92"/>
    </location>
</feature>
<organism evidence="2 3">
    <name type="scientific">Natribaculum luteum</name>
    <dbReference type="NCBI Taxonomy" id="1586232"/>
    <lineage>
        <taxon>Archaea</taxon>
        <taxon>Methanobacteriati</taxon>
        <taxon>Methanobacteriota</taxon>
        <taxon>Stenosarchaea group</taxon>
        <taxon>Halobacteria</taxon>
        <taxon>Halobacteriales</taxon>
        <taxon>Natrialbaceae</taxon>
        <taxon>Natribaculum</taxon>
    </lineage>
</organism>
<keyword evidence="1" id="KW-1133">Transmembrane helix</keyword>
<protein>
    <recommendedName>
        <fullName evidence="4">SPW repeat-containing protein</fullName>
    </recommendedName>
</protein>
<sequence>MNRFDWVAVVGFGAIVATATVADLEAVVLSALLGGFVLSLALWRFSAGHVWEALGWLAWVASAVALGFGSDRPLVLAVFLASILFGLGLQLGGRLELLPDVWTAENETGE</sequence>
<dbReference type="GeneID" id="71854340"/>
<evidence type="ECO:0000313" key="2">
    <source>
        <dbReference type="EMBL" id="MFC4246832.1"/>
    </source>
</evidence>
<comment type="caution">
    <text evidence="2">The sequence shown here is derived from an EMBL/GenBank/DDBJ whole genome shotgun (WGS) entry which is preliminary data.</text>
</comment>
<dbReference type="RefSeq" id="WP_246966423.1">
    <property type="nucleotide sequence ID" value="NZ_CP095397.1"/>
</dbReference>
<name>A0ABD5NY16_9EURY</name>
<evidence type="ECO:0008006" key="4">
    <source>
        <dbReference type="Google" id="ProtNLM"/>
    </source>
</evidence>
<gene>
    <name evidence="2" type="ORF">ACFOZ7_07435</name>
</gene>
<dbReference type="AlphaFoldDB" id="A0ABD5NY16"/>
<reference evidence="2 3" key="1">
    <citation type="journal article" date="2014" name="Int. J. Syst. Evol. Microbiol.">
        <title>Complete genome sequence of Corynebacterium casei LMG S-19264T (=DSM 44701T), isolated from a smear-ripened cheese.</title>
        <authorList>
            <consortium name="US DOE Joint Genome Institute (JGI-PGF)"/>
            <person name="Walter F."/>
            <person name="Albersmeier A."/>
            <person name="Kalinowski J."/>
            <person name="Ruckert C."/>
        </authorList>
    </citation>
    <scope>NUCLEOTIDE SEQUENCE [LARGE SCALE GENOMIC DNA]</scope>
    <source>
        <strain evidence="2 3">IBRC-M 10912</strain>
    </source>
</reference>
<feature type="transmembrane region" description="Helical" evidence="1">
    <location>
        <begin position="50"/>
        <end position="68"/>
    </location>
</feature>